<accession>A0A8J3GND3</accession>
<dbReference type="PROSITE" id="PS51257">
    <property type="entry name" value="PROKAR_LIPOPROTEIN"/>
    <property type="match status" value="1"/>
</dbReference>
<keyword evidence="1 2" id="KW-0732">Signal</keyword>
<evidence type="ECO:0000259" key="3">
    <source>
        <dbReference type="SMART" id="SM00062"/>
    </source>
</evidence>
<dbReference type="CDD" id="cd13530">
    <property type="entry name" value="PBP2_peptides_like"/>
    <property type="match status" value="1"/>
</dbReference>
<feature type="chain" id="PRO_5038832431" evidence="2">
    <location>
        <begin position="23"/>
        <end position="276"/>
    </location>
</feature>
<dbReference type="SUPFAM" id="SSF53850">
    <property type="entry name" value="Periplasmic binding protein-like II"/>
    <property type="match status" value="1"/>
</dbReference>
<dbReference type="Proteomes" id="UP000617531">
    <property type="component" value="Unassembled WGS sequence"/>
</dbReference>
<feature type="signal peptide" evidence="2">
    <location>
        <begin position="1"/>
        <end position="22"/>
    </location>
</feature>
<feature type="domain" description="Ionotropic glutamate receptor C-terminal" evidence="4">
    <location>
        <begin position="40"/>
        <end position="268"/>
    </location>
</feature>
<dbReference type="PANTHER" id="PTHR35936">
    <property type="entry name" value="MEMBRANE-BOUND LYTIC MUREIN TRANSGLYCOSYLASE F"/>
    <property type="match status" value="1"/>
</dbReference>
<dbReference type="GO" id="GO:0015276">
    <property type="term" value="F:ligand-gated monoatomic ion channel activity"/>
    <property type="evidence" value="ECO:0007669"/>
    <property type="project" value="InterPro"/>
</dbReference>
<evidence type="ECO:0000256" key="1">
    <source>
        <dbReference type="ARBA" id="ARBA00022729"/>
    </source>
</evidence>
<dbReference type="Gene3D" id="3.40.190.10">
    <property type="entry name" value="Periplasmic binding protein-like II"/>
    <property type="match status" value="2"/>
</dbReference>
<evidence type="ECO:0000259" key="4">
    <source>
        <dbReference type="SMART" id="SM00079"/>
    </source>
</evidence>
<dbReference type="Pfam" id="PF00497">
    <property type="entry name" value="SBP_bac_3"/>
    <property type="match status" value="1"/>
</dbReference>
<dbReference type="SMART" id="SM00079">
    <property type="entry name" value="PBPe"/>
    <property type="match status" value="1"/>
</dbReference>
<name>A0A8J3GND3_9MICO</name>
<sequence>MSRTITKLAAAAGVLALGLGLAGCQTTESGSGGDYVTDGKLTIATGEPAYYPYVIDDAPESGEGFEAAVAYAIAEELGFAAEDVVWVRTGFDAAIAPGPKDFDFNIQQYTITPERAEQVDFSSPYYAADQAVITIEGSAAAEATSIADLQGLLIGAATGTTSLAAVEQIIQPTAGAQVFNSNDDAKLALENGQVDAIVVDLPTAFYITGVELDAGVIVGSLPEIEGATAEWGVLLAKDSPLTDAVSAAIDALRENGTLDALVAEWLGADQGVAELQ</sequence>
<keyword evidence="6" id="KW-1185">Reference proteome</keyword>
<dbReference type="SMART" id="SM00062">
    <property type="entry name" value="PBPb"/>
    <property type="match status" value="1"/>
</dbReference>
<organism evidence="5 6">
    <name type="scientific">Pseudolysinimonas yzui</name>
    <dbReference type="NCBI Taxonomy" id="2708254"/>
    <lineage>
        <taxon>Bacteria</taxon>
        <taxon>Bacillati</taxon>
        <taxon>Actinomycetota</taxon>
        <taxon>Actinomycetes</taxon>
        <taxon>Micrococcales</taxon>
        <taxon>Microbacteriaceae</taxon>
        <taxon>Pseudolysinimonas</taxon>
    </lineage>
</organism>
<feature type="domain" description="Solute-binding protein family 3/N-terminal" evidence="3">
    <location>
        <begin position="40"/>
        <end position="269"/>
    </location>
</feature>
<dbReference type="InterPro" id="IPR001638">
    <property type="entry name" value="Solute-binding_3/MltF_N"/>
</dbReference>
<dbReference type="InterPro" id="IPR001320">
    <property type="entry name" value="Iontro_rcpt_C"/>
</dbReference>
<reference evidence="5" key="1">
    <citation type="journal article" date="2014" name="Int. J. Syst. Evol. Microbiol.">
        <title>Complete genome sequence of Corynebacterium casei LMG S-19264T (=DSM 44701T), isolated from a smear-ripened cheese.</title>
        <authorList>
            <consortium name="US DOE Joint Genome Institute (JGI-PGF)"/>
            <person name="Walter F."/>
            <person name="Albersmeier A."/>
            <person name="Kalinowski J."/>
            <person name="Ruckert C."/>
        </authorList>
    </citation>
    <scope>NUCLEOTIDE SEQUENCE</scope>
    <source>
        <strain evidence="5">CGMCC 1.16548</strain>
    </source>
</reference>
<dbReference type="EMBL" id="BNAI01000001">
    <property type="protein sequence ID" value="GHF06759.1"/>
    <property type="molecule type" value="Genomic_DNA"/>
</dbReference>
<comment type="caution">
    <text evidence="5">The sequence shown here is derived from an EMBL/GenBank/DDBJ whole genome shotgun (WGS) entry which is preliminary data.</text>
</comment>
<gene>
    <name evidence="5" type="ORF">GCM10011600_04240</name>
</gene>
<dbReference type="AlphaFoldDB" id="A0A8J3GND3"/>
<dbReference type="GO" id="GO:0016020">
    <property type="term" value="C:membrane"/>
    <property type="evidence" value="ECO:0007669"/>
    <property type="project" value="InterPro"/>
</dbReference>
<dbReference type="RefSeq" id="WP_191281719.1">
    <property type="nucleotide sequence ID" value="NZ_BNAI01000001.1"/>
</dbReference>
<dbReference type="PANTHER" id="PTHR35936:SF17">
    <property type="entry name" value="ARGININE-BINDING EXTRACELLULAR PROTEIN ARTP"/>
    <property type="match status" value="1"/>
</dbReference>
<evidence type="ECO:0000313" key="5">
    <source>
        <dbReference type="EMBL" id="GHF06759.1"/>
    </source>
</evidence>
<proteinExistence type="predicted"/>
<reference evidence="5" key="2">
    <citation type="submission" date="2020-09" db="EMBL/GenBank/DDBJ databases">
        <authorList>
            <person name="Sun Q."/>
            <person name="Zhou Y."/>
        </authorList>
    </citation>
    <scope>NUCLEOTIDE SEQUENCE</scope>
    <source>
        <strain evidence="5">CGMCC 1.16548</strain>
    </source>
</reference>
<evidence type="ECO:0000256" key="2">
    <source>
        <dbReference type="SAM" id="SignalP"/>
    </source>
</evidence>
<evidence type="ECO:0000313" key="6">
    <source>
        <dbReference type="Proteomes" id="UP000617531"/>
    </source>
</evidence>
<protein>
    <submittedName>
        <fullName evidence="5">Amino acid ABC transporter substrate-binding protein</fullName>
    </submittedName>
</protein>